<protein>
    <submittedName>
        <fullName evidence="2">Nitric oxide-responding transcriptional regulator Dnr (Crp/Fnr family)</fullName>
    </submittedName>
</protein>
<keyword evidence="1" id="KW-0175">Coiled coil</keyword>
<accession>A0A6S6T067</accession>
<evidence type="ECO:0000313" key="2">
    <source>
        <dbReference type="EMBL" id="CAA6810137.1"/>
    </source>
</evidence>
<sequence length="253" mass="30018">MKKKLYIIFIIITYVTNSFALTRGDVQIIEATENIQYLGEKISTNYFLLYKKPNNFILQNKFRENIKQLEKNIEDISKTTKNKKTTKFILQFYVLSLEDIKELILETPNHADAQLMLDASKAFLEGARGIANEHQYESSKEEEMLVRCKELIYLIESVSKYYMAFQIGLKDKEHDKSLSDVIQKINKDLKYISKYPYSQVEHRKLNQIKNIWSHNQYFFINREEATFPNLLLASNEYIQELLINLEKHHKENL</sequence>
<organism evidence="2">
    <name type="scientific">uncultured Sulfurovum sp</name>
    <dbReference type="NCBI Taxonomy" id="269237"/>
    <lineage>
        <taxon>Bacteria</taxon>
        <taxon>Pseudomonadati</taxon>
        <taxon>Campylobacterota</taxon>
        <taxon>Epsilonproteobacteria</taxon>
        <taxon>Campylobacterales</taxon>
        <taxon>Sulfurovaceae</taxon>
        <taxon>Sulfurovum</taxon>
        <taxon>environmental samples</taxon>
    </lineage>
</organism>
<dbReference type="AlphaFoldDB" id="A0A6S6T067"/>
<reference evidence="2" key="1">
    <citation type="submission" date="2020-01" db="EMBL/GenBank/DDBJ databases">
        <authorList>
            <person name="Meier V. D."/>
            <person name="Meier V D."/>
        </authorList>
    </citation>
    <scope>NUCLEOTIDE SEQUENCE</scope>
    <source>
        <strain evidence="2">HLG_WM_MAG_06</strain>
    </source>
</reference>
<gene>
    <name evidence="2" type="ORF">HELGO_WM5206</name>
</gene>
<evidence type="ECO:0000256" key="1">
    <source>
        <dbReference type="SAM" id="Coils"/>
    </source>
</evidence>
<feature type="coiled-coil region" evidence="1">
    <location>
        <begin position="59"/>
        <end position="86"/>
    </location>
</feature>
<dbReference type="EMBL" id="CACVAP010000059">
    <property type="protein sequence ID" value="CAA6810137.1"/>
    <property type="molecule type" value="Genomic_DNA"/>
</dbReference>
<name>A0A6S6T067_9BACT</name>
<proteinExistence type="predicted"/>